<dbReference type="SUPFAM" id="SSF56672">
    <property type="entry name" value="DNA/RNA polymerases"/>
    <property type="match status" value="1"/>
</dbReference>
<accession>A0ABQ9HTP5</accession>
<organism evidence="1 2">
    <name type="scientific">Dryococelus australis</name>
    <dbReference type="NCBI Taxonomy" id="614101"/>
    <lineage>
        <taxon>Eukaryota</taxon>
        <taxon>Metazoa</taxon>
        <taxon>Ecdysozoa</taxon>
        <taxon>Arthropoda</taxon>
        <taxon>Hexapoda</taxon>
        <taxon>Insecta</taxon>
        <taxon>Pterygota</taxon>
        <taxon>Neoptera</taxon>
        <taxon>Polyneoptera</taxon>
        <taxon>Phasmatodea</taxon>
        <taxon>Verophasmatodea</taxon>
        <taxon>Anareolatae</taxon>
        <taxon>Phasmatidae</taxon>
        <taxon>Eurycanthinae</taxon>
        <taxon>Dryococelus</taxon>
    </lineage>
</organism>
<dbReference type="InterPro" id="IPR043502">
    <property type="entry name" value="DNA/RNA_pol_sf"/>
</dbReference>
<evidence type="ECO:0000313" key="2">
    <source>
        <dbReference type="Proteomes" id="UP001159363"/>
    </source>
</evidence>
<dbReference type="Gene3D" id="3.30.70.270">
    <property type="match status" value="1"/>
</dbReference>
<proteinExistence type="predicted"/>
<sequence length="129" mass="14766">MMLRVITEFIVEFVTVYLEDIIIGSNIVCEERNYAHPRHLHKIAEVESLATHKQLQAFIGPANWFSDYILFFMQTAAPLTNLLSPKPTCWLYVQKDDASLHSEGAVLNPSEKKCKKLTIHYSSGEQERA</sequence>
<reference evidence="1 2" key="1">
    <citation type="submission" date="2023-02" db="EMBL/GenBank/DDBJ databases">
        <title>LHISI_Scaffold_Assembly.</title>
        <authorList>
            <person name="Stuart O.P."/>
            <person name="Cleave R."/>
            <person name="Magrath M.J.L."/>
            <person name="Mikheyev A.S."/>
        </authorList>
    </citation>
    <scope>NUCLEOTIDE SEQUENCE [LARGE SCALE GENOMIC DNA]</scope>
    <source>
        <strain evidence="1">Daus_M_001</strain>
        <tissue evidence="1">Leg muscle</tissue>
    </source>
</reference>
<gene>
    <name evidence="1" type="ORF">PR048_013681</name>
</gene>
<comment type="caution">
    <text evidence="1">The sequence shown here is derived from an EMBL/GenBank/DDBJ whole genome shotgun (WGS) entry which is preliminary data.</text>
</comment>
<dbReference type="EMBL" id="JARBHB010000004">
    <property type="protein sequence ID" value="KAJ8887466.1"/>
    <property type="molecule type" value="Genomic_DNA"/>
</dbReference>
<evidence type="ECO:0000313" key="1">
    <source>
        <dbReference type="EMBL" id="KAJ8887466.1"/>
    </source>
</evidence>
<protein>
    <submittedName>
        <fullName evidence="1">Uncharacterized protein</fullName>
    </submittedName>
</protein>
<dbReference type="InterPro" id="IPR043128">
    <property type="entry name" value="Rev_trsase/Diguanyl_cyclase"/>
</dbReference>
<keyword evidence="2" id="KW-1185">Reference proteome</keyword>
<name>A0ABQ9HTP5_9NEOP</name>
<dbReference type="Proteomes" id="UP001159363">
    <property type="component" value="Chromosome X"/>
</dbReference>